<proteinExistence type="predicted"/>
<evidence type="ECO:0000313" key="3">
    <source>
        <dbReference type="Proteomes" id="UP001305779"/>
    </source>
</evidence>
<reference evidence="2 3" key="1">
    <citation type="journal article" date="2023" name="G3 (Bethesda)">
        <title>A chromosome-level genome assembly of Zasmidium syzygii isolated from banana leaves.</title>
        <authorList>
            <person name="van Westerhoven A.C."/>
            <person name="Mehrabi R."/>
            <person name="Talebi R."/>
            <person name="Steentjes M.B.F."/>
            <person name="Corcolon B."/>
            <person name="Chong P.A."/>
            <person name="Kema G.H.J."/>
            <person name="Seidl M.F."/>
        </authorList>
    </citation>
    <scope>NUCLEOTIDE SEQUENCE [LARGE SCALE GENOMIC DNA]</scope>
    <source>
        <strain evidence="2 3">P124</strain>
    </source>
</reference>
<sequence>MAETLIMSDEQWDFWRKELEKKDRADKSLKDNQPVVEILLNWFIQVTGLTAAIVFGVFSILSWTDSRSAKKQADTANLLAFVSICTQGNDNYLASSLPLHTSPANPEDSGTTSLSTGTIVGIVVSLSLLLVVVPVTFAAYRFYNSLEGLRWCNRILFKLCHLLEKIESPKSQQ</sequence>
<comment type="caution">
    <text evidence="2">The sequence shown here is derived from an EMBL/GenBank/DDBJ whole genome shotgun (WGS) entry which is preliminary data.</text>
</comment>
<feature type="transmembrane region" description="Helical" evidence="1">
    <location>
        <begin position="114"/>
        <end position="140"/>
    </location>
</feature>
<protein>
    <submittedName>
        <fullName evidence="2">Uncharacterized protein</fullName>
    </submittedName>
</protein>
<dbReference type="EMBL" id="JAXOVC010000007">
    <property type="protein sequence ID" value="KAK4498809.1"/>
    <property type="molecule type" value="Genomic_DNA"/>
</dbReference>
<keyword evidence="1" id="KW-0472">Membrane</keyword>
<gene>
    <name evidence="2" type="ORF">PRZ48_009319</name>
</gene>
<keyword evidence="3" id="KW-1185">Reference proteome</keyword>
<feature type="transmembrane region" description="Helical" evidence="1">
    <location>
        <begin position="42"/>
        <end position="63"/>
    </location>
</feature>
<keyword evidence="1" id="KW-0812">Transmembrane</keyword>
<evidence type="ECO:0000313" key="2">
    <source>
        <dbReference type="EMBL" id="KAK4498809.1"/>
    </source>
</evidence>
<organism evidence="2 3">
    <name type="scientific">Zasmidium cellare</name>
    <name type="common">Wine cellar mold</name>
    <name type="synonym">Racodium cellare</name>
    <dbReference type="NCBI Taxonomy" id="395010"/>
    <lineage>
        <taxon>Eukaryota</taxon>
        <taxon>Fungi</taxon>
        <taxon>Dikarya</taxon>
        <taxon>Ascomycota</taxon>
        <taxon>Pezizomycotina</taxon>
        <taxon>Dothideomycetes</taxon>
        <taxon>Dothideomycetidae</taxon>
        <taxon>Mycosphaerellales</taxon>
        <taxon>Mycosphaerellaceae</taxon>
        <taxon>Zasmidium</taxon>
    </lineage>
</organism>
<evidence type="ECO:0000256" key="1">
    <source>
        <dbReference type="SAM" id="Phobius"/>
    </source>
</evidence>
<name>A0ABR0EBS0_ZASCE</name>
<accession>A0ABR0EBS0</accession>
<dbReference type="Proteomes" id="UP001305779">
    <property type="component" value="Unassembled WGS sequence"/>
</dbReference>
<keyword evidence="1" id="KW-1133">Transmembrane helix</keyword>